<sequence>MPEISARTWTRFLVTNFNVSADVMGLAHEFDFHGYNVSIRLPQKDQADRDERYDNVAATSTRRADTGEPINYEVLKVDVEIDVKNRLSVPSEALEKPPKQFQFFSEEQTKAVDDICEQYSEVADRAFQYWLGVLRWATDYSLIGQPEISGPDSGWSTYILESSSSHRVWAGTTVIRIQLHKEVTKEHWEKASERLVIGEDIPMHLRFLQDAETSTKNEQYEKAILELAMACEIYLRYSVFEFIPESTHSELKTYIEEANINRFVSKFFKGLVPADRLSEYKKLTSEISSLMSRRNSYVHMGKMDDANKETCDRFIRSTRLLFSIKLSSPESEN</sequence>
<gene>
    <name evidence="1" type="ORF">SAMN05216203_2024</name>
</gene>
<proteinExistence type="predicted"/>
<organism evidence="1 2">
    <name type="scientific">Marinobacter daqiaonensis</name>
    <dbReference type="NCBI Taxonomy" id="650891"/>
    <lineage>
        <taxon>Bacteria</taxon>
        <taxon>Pseudomonadati</taxon>
        <taxon>Pseudomonadota</taxon>
        <taxon>Gammaproteobacteria</taxon>
        <taxon>Pseudomonadales</taxon>
        <taxon>Marinobacteraceae</taxon>
        <taxon>Marinobacter</taxon>
    </lineage>
</organism>
<protein>
    <recommendedName>
        <fullName evidence="3">Apea-like HEPN domain-containing protein</fullName>
    </recommendedName>
</protein>
<dbReference type="RefSeq" id="WP_139229932.1">
    <property type="nucleotide sequence ID" value="NZ_FOYW01000001.1"/>
</dbReference>
<dbReference type="Proteomes" id="UP000198644">
    <property type="component" value="Unassembled WGS sequence"/>
</dbReference>
<evidence type="ECO:0008006" key="3">
    <source>
        <dbReference type="Google" id="ProtNLM"/>
    </source>
</evidence>
<evidence type="ECO:0000313" key="2">
    <source>
        <dbReference type="Proteomes" id="UP000198644"/>
    </source>
</evidence>
<name>A0A1I6IA21_9GAMM</name>
<dbReference type="AlphaFoldDB" id="A0A1I6IA21"/>
<dbReference type="STRING" id="650891.SAMN05216203_2024"/>
<keyword evidence="2" id="KW-1185">Reference proteome</keyword>
<dbReference type="EMBL" id="FOYW01000001">
    <property type="protein sequence ID" value="SFR63615.1"/>
    <property type="molecule type" value="Genomic_DNA"/>
</dbReference>
<accession>A0A1I6IA21</accession>
<evidence type="ECO:0000313" key="1">
    <source>
        <dbReference type="EMBL" id="SFR63615.1"/>
    </source>
</evidence>
<reference evidence="1 2" key="1">
    <citation type="submission" date="2016-10" db="EMBL/GenBank/DDBJ databases">
        <authorList>
            <person name="de Groot N.N."/>
        </authorList>
    </citation>
    <scope>NUCLEOTIDE SEQUENCE [LARGE SCALE GENOMIC DNA]</scope>
    <source>
        <strain evidence="1 2">CGMCC 1.9167</strain>
    </source>
</reference>